<keyword evidence="3" id="KW-1185">Reference proteome</keyword>
<evidence type="ECO:0000256" key="1">
    <source>
        <dbReference type="SAM" id="MobiDB-lite"/>
    </source>
</evidence>
<accession>A0AAN7SJ57</accession>
<sequence length="192" mass="21739">MRIYQFASFIVCNSSFRSNHASNCSKASQDSNEGLEVMDDVSMKSNDSISSDLPDLEIEVDTQKTVVMSDLIYDNYGKAQTKCNKAKDTDDLSSSASAGDDFGKGFRKPEKKRNKEYLYDEEEDDYLDDLPSLPHTLVNIDNTNTVHNVKLNQKQCRVNAELTNTHSHFLHQTAILKAVCVEIYQKFKFTAM</sequence>
<protein>
    <submittedName>
        <fullName evidence="2">Uncharacterized protein</fullName>
    </submittedName>
</protein>
<dbReference type="EMBL" id="JARPUR010000002">
    <property type="protein sequence ID" value="KAK4882464.1"/>
    <property type="molecule type" value="Genomic_DNA"/>
</dbReference>
<reference evidence="3" key="1">
    <citation type="submission" date="2023-01" db="EMBL/GenBank/DDBJ databases">
        <title>Key to firefly adult light organ development and bioluminescence: homeobox transcription factors regulate luciferase expression and transportation to peroxisome.</title>
        <authorList>
            <person name="Fu X."/>
        </authorList>
    </citation>
    <scope>NUCLEOTIDE SEQUENCE [LARGE SCALE GENOMIC DNA]</scope>
</reference>
<organism evidence="2 3">
    <name type="scientific">Aquatica leii</name>
    <dbReference type="NCBI Taxonomy" id="1421715"/>
    <lineage>
        <taxon>Eukaryota</taxon>
        <taxon>Metazoa</taxon>
        <taxon>Ecdysozoa</taxon>
        <taxon>Arthropoda</taxon>
        <taxon>Hexapoda</taxon>
        <taxon>Insecta</taxon>
        <taxon>Pterygota</taxon>
        <taxon>Neoptera</taxon>
        <taxon>Endopterygota</taxon>
        <taxon>Coleoptera</taxon>
        <taxon>Polyphaga</taxon>
        <taxon>Elateriformia</taxon>
        <taxon>Elateroidea</taxon>
        <taxon>Lampyridae</taxon>
        <taxon>Luciolinae</taxon>
        <taxon>Aquatica</taxon>
    </lineage>
</organism>
<proteinExistence type="predicted"/>
<gene>
    <name evidence="2" type="ORF">RN001_005783</name>
</gene>
<dbReference type="Proteomes" id="UP001353858">
    <property type="component" value="Unassembled WGS sequence"/>
</dbReference>
<dbReference type="AlphaFoldDB" id="A0AAN7SJ57"/>
<name>A0AAN7SJ57_9COLE</name>
<feature type="region of interest" description="Disordered" evidence="1">
    <location>
        <begin position="86"/>
        <end position="107"/>
    </location>
</feature>
<evidence type="ECO:0000313" key="2">
    <source>
        <dbReference type="EMBL" id="KAK4882464.1"/>
    </source>
</evidence>
<comment type="caution">
    <text evidence="2">The sequence shown here is derived from an EMBL/GenBank/DDBJ whole genome shotgun (WGS) entry which is preliminary data.</text>
</comment>
<evidence type="ECO:0000313" key="3">
    <source>
        <dbReference type="Proteomes" id="UP001353858"/>
    </source>
</evidence>